<accession>A0A4R7Z943</accession>
<feature type="domain" description="Glycosyltransferase 2-like" evidence="1">
    <location>
        <begin position="8"/>
        <end position="141"/>
    </location>
</feature>
<dbReference type="AlphaFoldDB" id="A0A4R7Z943"/>
<dbReference type="OrthoDB" id="820708at2"/>
<dbReference type="RefSeq" id="WP_134170812.1">
    <property type="nucleotide sequence ID" value="NZ_SODD01000041.1"/>
</dbReference>
<dbReference type="GO" id="GO:0016740">
    <property type="term" value="F:transferase activity"/>
    <property type="evidence" value="ECO:0007669"/>
    <property type="project" value="UniProtKB-KW"/>
</dbReference>
<protein>
    <submittedName>
        <fullName evidence="2">GT2 family glycosyltransferase</fullName>
    </submittedName>
</protein>
<dbReference type="EMBL" id="SODD01000041">
    <property type="protein sequence ID" value="TDW13953.1"/>
    <property type="molecule type" value="Genomic_DNA"/>
</dbReference>
<dbReference type="SUPFAM" id="SSF53448">
    <property type="entry name" value="Nucleotide-diphospho-sugar transferases"/>
    <property type="match status" value="1"/>
</dbReference>
<name>A0A4R7Z943_9FIRM</name>
<reference evidence="2 3" key="1">
    <citation type="submission" date="2019-03" db="EMBL/GenBank/DDBJ databases">
        <title>Genomic Encyclopedia of Type Strains, Phase IV (KMG-IV): sequencing the most valuable type-strain genomes for metagenomic binning, comparative biology and taxonomic classification.</title>
        <authorList>
            <person name="Goeker M."/>
        </authorList>
    </citation>
    <scope>NUCLEOTIDE SEQUENCE [LARGE SCALE GENOMIC DNA]</scope>
    <source>
        <strain evidence="2 3">DSM 28867</strain>
    </source>
</reference>
<evidence type="ECO:0000259" key="1">
    <source>
        <dbReference type="Pfam" id="PF00535"/>
    </source>
</evidence>
<dbReference type="PANTHER" id="PTHR15046:SF3">
    <property type="entry name" value="BETA-1,4 N-ACETYLGALACTOSAMINYLTRANSFERASE 2-LIKE"/>
    <property type="match status" value="1"/>
</dbReference>
<proteinExistence type="predicted"/>
<evidence type="ECO:0000313" key="3">
    <source>
        <dbReference type="Proteomes" id="UP000294743"/>
    </source>
</evidence>
<keyword evidence="3" id="KW-1185">Reference proteome</keyword>
<dbReference type="InterPro" id="IPR029044">
    <property type="entry name" value="Nucleotide-diphossugar_trans"/>
</dbReference>
<dbReference type="InterPro" id="IPR001173">
    <property type="entry name" value="Glyco_trans_2-like"/>
</dbReference>
<gene>
    <name evidence="2" type="ORF">EDD63_14114</name>
</gene>
<sequence>MSLSNITMIIKTFERPDCIRKLVKSIYKYYPEAIVLIGDDSEVSCKDEIEGKYKNKQIKVYELPKDSGLSFGRNFLLEKVDTPYFLLLDDDFVFDNRTKIVECLNVFMKNDIDILGGLFRNYKIINHWYDNLIVFAQKILRYELTTNYIGTIDFDENTKILTTKYELHRFPKYEKTDIVHNFFIAKTDKVRNENLWDNDLKLQEHTPFFFEAKKKGFKVYTTNQLSVRHMPKRMKKYNSFRGRDFVQVFMHKYNINQIRMSNDDGVNKVINKKDKYD</sequence>
<dbReference type="PANTHER" id="PTHR15046">
    <property type="entry name" value="GLYCO_TRANS_2-LIKE DOMAIN-CONTAINING PROTEIN"/>
    <property type="match status" value="1"/>
</dbReference>
<evidence type="ECO:0000313" key="2">
    <source>
        <dbReference type="EMBL" id="TDW13953.1"/>
    </source>
</evidence>
<keyword evidence="2" id="KW-0808">Transferase</keyword>
<dbReference type="Proteomes" id="UP000294743">
    <property type="component" value="Unassembled WGS sequence"/>
</dbReference>
<comment type="caution">
    <text evidence="2">The sequence shown here is derived from an EMBL/GenBank/DDBJ whole genome shotgun (WGS) entry which is preliminary data.</text>
</comment>
<dbReference type="Pfam" id="PF00535">
    <property type="entry name" value="Glycos_transf_2"/>
    <property type="match status" value="1"/>
</dbReference>
<dbReference type="Gene3D" id="3.90.550.10">
    <property type="entry name" value="Spore Coat Polysaccharide Biosynthesis Protein SpsA, Chain A"/>
    <property type="match status" value="1"/>
</dbReference>
<organism evidence="2 3">
    <name type="scientific">Breznakia blatticola</name>
    <dbReference type="NCBI Taxonomy" id="1754012"/>
    <lineage>
        <taxon>Bacteria</taxon>
        <taxon>Bacillati</taxon>
        <taxon>Bacillota</taxon>
        <taxon>Erysipelotrichia</taxon>
        <taxon>Erysipelotrichales</taxon>
        <taxon>Erysipelotrichaceae</taxon>
        <taxon>Breznakia</taxon>
    </lineage>
</organism>